<proteinExistence type="predicted"/>
<gene>
    <name evidence="1" type="ORF">M4486_05625</name>
</gene>
<sequence>MLYRLGFWLGPVPSDPIDACAALNQHIFAADHAWGETGTAVPPVPRIAAFVREALRRYPLDEGDESGEGGDAAGGGQGIPIWKYTDVEACAAGQAFHANLTGLGAEIARHDLAELAASLDINAFDLVQHRILPDRRPGAAPGEQHPHPDVLPPFLAREERDDVGTGGPLRSGTGGEARDFLALERAAYSPGARVCDGPERAQEALGLHGVEIPQPTGARPLF</sequence>
<dbReference type="EMBL" id="CP097218">
    <property type="protein sequence ID" value="UQN30780.1"/>
    <property type="molecule type" value="Genomic_DNA"/>
</dbReference>
<name>A0ABY4N895_9MICO</name>
<evidence type="ECO:0000313" key="2">
    <source>
        <dbReference type="Proteomes" id="UP001055868"/>
    </source>
</evidence>
<reference evidence="1" key="1">
    <citation type="submission" date="2022-05" db="EMBL/GenBank/DDBJ databases">
        <title>Genomic analysis of Brachybacterium sp. CBA3104.</title>
        <authorList>
            <person name="Roh S.W."/>
            <person name="Kim Y.B."/>
            <person name="Kim Y."/>
        </authorList>
    </citation>
    <scope>NUCLEOTIDE SEQUENCE</scope>
    <source>
        <strain evidence="1">CBA3104</strain>
    </source>
</reference>
<protein>
    <submittedName>
        <fullName evidence="1">Uncharacterized protein</fullName>
    </submittedName>
</protein>
<dbReference type="RefSeq" id="WP_249480191.1">
    <property type="nucleotide sequence ID" value="NZ_CP097218.1"/>
</dbReference>
<organism evidence="1 2">
    <name type="scientific">Brachybacterium kimchii</name>
    <dbReference type="NCBI Taxonomy" id="2942909"/>
    <lineage>
        <taxon>Bacteria</taxon>
        <taxon>Bacillati</taxon>
        <taxon>Actinomycetota</taxon>
        <taxon>Actinomycetes</taxon>
        <taxon>Micrococcales</taxon>
        <taxon>Dermabacteraceae</taxon>
        <taxon>Brachybacterium</taxon>
    </lineage>
</organism>
<accession>A0ABY4N895</accession>
<evidence type="ECO:0000313" key="1">
    <source>
        <dbReference type="EMBL" id="UQN30780.1"/>
    </source>
</evidence>
<keyword evidence="2" id="KW-1185">Reference proteome</keyword>
<dbReference type="Proteomes" id="UP001055868">
    <property type="component" value="Chromosome"/>
</dbReference>